<dbReference type="NCBIfam" id="TIGR04398">
    <property type="entry name" value="SLAP_DUP"/>
    <property type="match status" value="2"/>
</dbReference>
<proteinExistence type="predicted"/>
<dbReference type="AlphaFoldDB" id="A0A938Y4N2"/>
<evidence type="ECO:0000256" key="1">
    <source>
        <dbReference type="SAM" id="MobiDB-lite"/>
    </source>
</evidence>
<reference evidence="2" key="1">
    <citation type="submission" date="2021-01" db="EMBL/GenBank/DDBJ databases">
        <title>Genomic Encyclopedia of Type Strains, Phase IV (KMG-IV): sequencing the most valuable type-strain genomes for metagenomic binning, comparative biology and taxonomic classification.</title>
        <authorList>
            <person name="Goeker M."/>
        </authorList>
    </citation>
    <scope>NUCLEOTIDE SEQUENCE</scope>
    <source>
        <strain evidence="2">DSM 25523</strain>
    </source>
</reference>
<comment type="caution">
    <text evidence="2">The sequence shown here is derived from an EMBL/GenBank/DDBJ whole genome shotgun (WGS) entry which is preliminary data.</text>
</comment>
<sequence>MLSYLKHLLGKSPSPDELKEQVKEESVLPANKAPELIDGKKAGESKASAENETRQSTPLSLHQTWEERLDAKAKYALSFIASDLPPIAEGNISLAGLNLSPHEDGVEVTAFVRNGLPHPIRLAKMNLVILIKDNELFARQNFDLSELGEIPAFHARPWTFVFQRENFLQVNVALLNWKVAFELAQKKLVLPQQLELEESWIQALSDEQKNGLIKLAQKLPPLQQGEVNVQSVQLRRHEDGSLHVLLLFRNGSDRSLSFEKLPLILYDAEGNEAARGLFELNRFVVNAGTSKPWLFIYPPESIVNEAADFSRWKVAVPQG</sequence>
<name>A0A938Y4N2_9BACL</name>
<evidence type="ECO:0000313" key="3">
    <source>
        <dbReference type="Proteomes" id="UP000717624"/>
    </source>
</evidence>
<dbReference type="RefSeq" id="WP_204519228.1">
    <property type="nucleotide sequence ID" value="NZ_BAABIN010000019.1"/>
</dbReference>
<evidence type="ECO:0000313" key="2">
    <source>
        <dbReference type="EMBL" id="MBM7591522.1"/>
    </source>
</evidence>
<feature type="region of interest" description="Disordered" evidence="1">
    <location>
        <begin position="1"/>
        <end position="62"/>
    </location>
</feature>
<gene>
    <name evidence="2" type="ORF">JOD01_003173</name>
</gene>
<keyword evidence="3" id="KW-1185">Reference proteome</keyword>
<accession>A0A938Y4N2</accession>
<dbReference type="Proteomes" id="UP000717624">
    <property type="component" value="Unassembled WGS sequence"/>
</dbReference>
<dbReference type="NCBIfam" id="TIGR04399">
    <property type="entry name" value="acc_Sec_SLAP"/>
    <property type="match status" value="1"/>
</dbReference>
<protein>
    <submittedName>
        <fullName evidence="2">Accessory Sec system S-layer assembly protein</fullName>
    </submittedName>
</protein>
<dbReference type="InterPro" id="IPR030911">
    <property type="entry name" value="Sec_acc_SLAP"/>
</dbReference>
<dbReference type="EMBL" id="JAFBEB010000012">
    <property type="protein sequence ID" value="MBM7591522.1"/>
    <property type="molecule type" value="Genomic_DNA"/>
</dbReference>
<feature type="compositionally biased region" description="Basic and acidic residues" evidence="1">
    <location>
        <begin position="14"/>
        <end position="26"/>
    </location>
</feature>
<organism evidence="2 3">
    <name type="scientific">Brevibacillus fulvus</name>
    <dbReference type="NCBI Taxonomy" id="1125967"/>
    <lineage>
        <taxon>Bacteria</taxon>
        <taxon>Bacillati</taxon>
        <taxon>Bacillota</taxon>
        <taxon>Bacilli</taxon>
        <taxon>Bacillales</taxon>
        <taxon>Paenibacillaceae</taxon>
        <taxon>Brevibacillus</taxon>
    </lineage>
</organism>
<feature type="compositionally biased region" description="Basic and acidic residues" evidence="1">
    <location>
        <begin position="35"/>
        <end position="53"/>
    </location>
</feature>
<dbReference type="InterPro" id="IPR030910">
    <property type="entry name" value="SLAP_dom"/>
</dbReference>